<protein>
    <submittedName>
        <fullName evidence="2">Uncharacterized protein</fullName>
    </submittedName>
</protein>
<sequence>MCELYFHLYEGCSHPRFWNWIHCPYNRETECINYRYRSYKHPGKCEDCRQQEHDERVRQRHEDERRRRQEREEREERERRQREYERLMSEQRRRQRQRRRQ</sequence>
<reference evidence="2 3" key="1">
    <citation type="journal article" date="2015" name="BMC Genomics">
        <title>Insights from the genome of Ophiocordyceps polyrhachis-furcata to pathogenicity and host specificity in insect fungi.</title>
        <authorList>
            <person name="Wichadakul D."/>
            <person name="Kobmoo N."/>
            <person name="Ingsriswang S."/>
            <person name="Tangphatsornruang S."/>
            <person name="Chantasingh D."/>
            <person name="Luangsa-ard J.J."/>
            <person name="Eurwilaichitr L."/>
        </authorList>
    </citation>
    <scope>NUCLEOTIDE SEQUENCE [LARGE SCALE GENOMIC DNA]</scope>
    <source>
        <strain evidence="2 3">BCC 54312</strain>
    </source>
</reference>
<evidence type="ECO:0000256" key="1">
    <source>
        <dbReference type="SAM" id="MobiDB-lite"/>
    </source>
</evidence>
<keyword evidence="3" id="KW-1185">Reference proteome</keyword>
<feature type="region of interest" description="Disordered" evidence="1">
    <location>
        <begin position="50"/>
        <end position="101"/>
    </location>
</feature>
<dbReference type="AlphaFoldDB" id="A0A367LI21"/>
<name>A0A367LI21_9HYPO</name>
<evidence type="ECO:0000313" key="3">
    <source>
        <dbReference type="Proteomes" id="UP000253664"/>
    </source>
</evidence>
<evidence type="ECO:0000313" key="2">
    <source>
        <dbReference type="EMBL" id="RCI14074.1"/>
    </source>
</evidence>
<dbReference type="Proteomes" id="UP000253664">
    <property type="component" value="Unassembled WGS sequence"/>
</dbReference>
<comment type="caution">
    <text evidence="2">The sequence shown here is derived from an EMBL/GenBank/DDBJ whole genome shotgun (WGS) entry which is preliminary data.</text>
</comment>
<proteinExistence type="predicted"/>
<feature type="compositionally biased region" description="Basic and acidic residues" evidence="1">
    <location>
        <begin position="50"/>
        <end position="92"/>
    </location>
</feature>
<accession>A0A367LI21</accession>
<organism evidence="2 3">
    <name type="scientific">Ophiocordyceps polyrhachis-furcata BCC 54312</name>
    <dbReference type="NCBI Taxonomy" id="1330021"/>
    <lineage>
        <taxon>Eukaryota</taxon>
        <taxon>Fungi</taxon>
        <taxon>Dikarya</taxon>
        <taxon>Ascomycota</taxon>
        <taxon>Pezizomycotina</taxon>
        <taxon>Sordariomycetes</taxon>
        <taxon>Hypocreomycetidae</taxon>
        <taxon>Hypocreales</taxon>
        <taxon>Ophiocordycipitaceae</taxon>
        <taxon>Ophiocordyceps</taxon>
    </lineage>
</organism>
<dbReference type="EMBL" id="LKCN02000005">
    <property type="protein sequence ID" value="RCI14074.1"/>
    <property type="molecule type" value="Genomic_DNA"/>
</dbReference>
<gene>
    <name evidence="2" type="ORF">L249_8016</name>
</gene>